<feature type="region of interest" description="Disordered" evidence="1">
    <location>
        <begin position="36"/>
        <end position="97"/>
    </location>
</feature>
<name>A0A6A7B8V9_9PLEO</name>
<evidence type="ECO:0000313" key="2">
    <source>
        <dbReference type="EMBL" id="KAF2851813.1"/>
    </source>
</evidence>
<feature type="region of interest" description="Disordered" evidence="1">
    <location>
        <begin position="467"/>
        <end position="486"/>
    </location>
</feature>
<sequence>MPSSSSDSTQDFKFPPMRVNQSLARLDLDTLIMRSSARPADEAGSSLDGSTYELLGDSLLETSDDEAHTESIASTEGPTPDDASEFSDDDNDYPMGEMELQDSLHSSQAEHASHHMDVLSIGSGEDSTLTERAAGLDRSKSMWIRLDEEPMEDASITYGSEVFISKPDANSELHKVLEVYGCAQVRMLVKAAFAPHYAPTPDTYRILYIGKPEKWIEDLITEHIGKALTASPHPSKSVMVRGQIEPYSPVMHRLRCNELHTFAEYKKMSHVLAILEDGQELKFGRGLRSAPNDRPDLVVFCHPAHPGSTDAHDFAAASQVFQREGIACIDLTTARPYGTGVTSFDPRKLRVHVEGCNGGDVDYELKEVLPLDYYTFVHLEPSQLNRHLALISPHLLSAPYTRGDFKQLLQDKENSSVYSNRLDSFWPLLKTLSKAIVLFILLPALFLGVTYAPVFYQLSANGTAEVSLSSQSSSPSSTMGQTVSVSSGLPLPSLSTAKAPPSGLTAIPPPLKPAKQSDTKQRHNKKDRSFQIMGLGDYRFALAPKGNFKASRNKPQIQISVFHESQPVAIRYNRTVDGDYIVELASEHSRSNFTVKIATYSKPLVRQSFDITLGHDKSMLGQLFSTAKKNLQLLSSSAVQHIESQLSRLDAVTQPGEHVAGYILETQQVVQRQVSTGTELLKQAQGAAWTGLRQATAPIRTSLTVRKARENALRLRCKVETATGLVDISGINGKSWACSKVQDLA</sequence>
<dbReference type="AlphaFoldDB" id="A0A6A7B8V9"/>
<keyword evidence="3" id="KW-1185">Reference proteome</keyword>
<dbReference type="Proteomes" id="UP000799423">
    <property type="component" value="Unassembled WGS sequence"/>
</dbReference>
<proteinExistence type="predicted"/>
<reference evidence="2" key="1">
    <citation type="submission" date="2020-01" db="EMBL/GenBank/DDBJ databases">
        <authorList>
            <consortium name="DOE Joint Genome Institute"/>
            <person name="Haridas S."/>
            <person name="Albert R."/>
            <person name="Binder M."/>
            <person name="Bloem J."/>
            <person name="Labutti K."/>
            <person name="Salamov A."/>
            <person name="Andreopoulos B."/>
            <person name="Baker S.E."/>
            <person name="Barry K."/>
            <person name="Bills G."/>
            <person name="Bluhm B.H."/>
            <person name="Cannon C."/>
            <person name="Castanera R."/>
            <person name="Culley D.E."/>
            <person name="Daum C."/>
            <person name="Ezra D."/>
            <person name="Gonzalez J.B."/>
            <person name="Henrissat B."/>
            <person name="Kuo A."/>
            <person name="Liang C."/>
            <person name="Lipzen A."/>
            <person name="Lutzoni F."/>
            <person name="Magnuson J."/>
            <person name="Mondo S."/>
            <person name="Nolan M."/>
            <person name="Ohm R."/>
            <person name="Pangilinan J."/>
            <person name="Park H.-J."/>
            <person name="Ramirez L."/>
            <person name="Alfaro M."/>
            <person name="Sun H."/>
            <person name="Tritt A."/>
            <person name="Yoshinaga Y."/>
            <person name="Zwiers L.-H."/>
            <person name="Turgeon B.G."/>
            <person name="Goodwin S.B."/>
            <person name="Spatafora J.W."/>
            <person name="Crous P.W."/>
            <person name="Grigoriev I.V."/>
        </authorList>
    </citation>
    <scope>NUCLEOTIDE SEQUENCE</scope>
    <source>
        <strain evidence="2">IPT5</strain>
    </source>
</reference>
<evidence type="ECO:0000313" key="3">
    <source>
        <dbReference type="Proteomes" id="UP000799423"/>
    </source>
</evidence>
<evidence type="ECO:0000256" key="1">
    <source>
        <dbReference type="SAM" id="MobiDB-lite"/>
    </source>
</evidence>
<feature type="compositionally biased region" description="Acidic residues" evidence="1">
    <location>
        <begin position="82"/>
        <end position="92"/>
    </location>
</feature>
<accession>A0A6A7B8V9</accession>
<organism evidence="2 3">
    <name type="scientific">Plenodomus tracheiphilus IPT5</name>
    <dbReference type="NCBI Taxonomy" id="1408161"/>
    <lineage>
        <taxon>Eukaryota</taxon>
        <taxon>Fungi</taxon>
        <taxon>Dikarya</taxon>
        <taxon>Ascomycota</taxon>
        <taxon>Pezizomycotina</taxon>
        <taxon>Dothideomycetes</taxon>
        <taxon>Pleosporomycetidae</taxon>
        <taxon>Pleosporales</taxon>
        <taxon>Pleosporineae</taxon>
        <taxon>Leptosphaeriaceae</taxon>
        <taxon>Plenodomus</taxon>
    </lineage>
</organism>
<protein>
    <submittedName>
        <fullName evidence="2">Uncharacterized protein</fullName>
    </submittedName>
</protein>
<gene>
    <name evidence="2" type="ORF">T440DRAFT_467582</name>
</gene>
<feature type="region of interest" description="Disordered" evidence="1">
    <location>
        <begin position="500"/>
        <end position="528"/>
    </location>
</feature>
<dbReference type="EMBL" id="MU006301">
    <property type="protein sequence ID" value="KAF2851813.1"/>
    <property type="molecule type" value="Genomic_DNA"/>
</dbReference>
<dbReference type="OrthoDB" id="439943at2759"/>